<dbReference type="OrthoDB" id="7586171at2"/>
<feature type="compositionally biased region" description="Basic residues" evidence="1">
    <location>
        <begin position="418"/>
        <end position="428"/>
    </location>
</feature>
<dbReference type="EMBL" id="SACO01000030">
    <property type="protein sequence ID" value="RVU02149.1"/>
    <property type="molecule type" value="Genomic_DNA"/>
</dbReference>
<dbReference type="RefSeq" id="WP_127712108.1">
    <property type="nucleotide sequence ID" value="NZ_SACO01000030.1"/>
</dbReference>
<dbReference type="Proteomes" id="UP000282837">
    <property type="component" value="Unassembled WGS sequence"/>
</dbReference>
<comment type="caution">
    <text evidence="2">The sequence shown here is derived from an EMBL/GenBank/DDBJ whole genome shotgun (WGS) entry which is preliminary data.</text>
</comment>
<evidence type="ECO:0000256" key="1">
    <source>
        <dbReference type="SAM" id="MobiDB-lite"/>
    </source>
</evidence>
<sequence length="605" mass="67898">MTVIEGIIANLYTGCDKKDLRLGWDYWIPSSASTPNSDIKPSIKLTPYTDGYGIGRAIHPYVLDKRTLPDGAKPIFSEDMDARQIANGIWRRSLIQPGSYDFHGGDYEIGSIDADCASNEHLIALIGHKPSDLAHWLIYLKRSPKYQSAFKLLLSNKFKDCLKLFPELKYMKWPFRPKEEYLTPFYVAVLYAELGRAAVNQAGLLQISTDDGIELTTKGVLDRLKASHGSFNSLAIKRHLEYAPLQTIAFGLPDQVIENKDKEMVSIWANAVAGRLLYELGTGGTLDITPDTPDKAVKIMECFSVHSQYEMERANEDSFAYKARKAGFFWGLTAHINPAVRLLEIASTARKWNEKYCPKGPKLPSVKDCDTGNPIAKALATIQYQWLYEHDRRLATKFLQNREVIEKEEKEKGSSSKKTPKNPPRKRVIHADPLSLLNYLGEKSGLTLQKDALVHLNVLPKPGEMGYTARSQAHLWLDDDGDDIDHFKKLLPQAIKFYQKTIDGKLDPELQDTSRVPRSVAELVHKQHGSIGGTNKRSGKINPIKLCPDENIVYLAQEQSQSICFQSTDPMYARLIREVLQPKDKSSPAASSQPESKGEDVGPVQ</sequence>
<accession>A0A437MWZ0</accession>
<reference evidence="2 3" key="1">
    <citation type="submission" date="2019-01" db="EMBL/GenBank/DDBJ databases">
        <authorList>
            <person name="Chen W.-M."/>
        </authorList>
    </citation>
    <scope>NUCLEOTIDE SEQUENCE [LARGE SCALE GENOMIC DNA]</scope>
    <source>
        <strain evidence="2 3">FSY-9</strain>
    </source>
</reference>
<feature type="region of interest" description="Disordered" evidence="1">
    <location>
        <begin position="406"/>
        <end position="428"/>
    </location>
</feature>
<evidence type="ECO:0000313" key="2">
    <source>
        <dbReference type="EMBL" id="RVU02149.1"/>
    </source>
</evidence>
<organism evidence="2 3">
    <name type="scientific">Novosphingobium umbonatum</name>
    <dbReference type="NCBI Taxonomy" id="1908524"/>
    <lineage>
        <taxon>Bacteria</taxon>
        <taxon>Pseudomonadati</taxon>
        <taxon>Pseudomonadota</taxon>
        <taxon>Alphaproteobacteria</taxon>
        <taxon>Sphingomonadales</taxon>
        <taxon>Sphingomonadaceae</taxon>
        <taxon>Novosphingobium</taxon>
    </lineage>
</organism>
<feature type="compositionally biased region" description="Basic and acidic residues" evidence="1">
    <location>
        <begin position="596"/>
        <end position="605"/>
    </location>
</feature>
<gene>
    <name evidence="2" type="ORF">EOE18_18020</name>
</gene>
<dbReference type="AlphaFoldDB" id="A0A437MWZ0"/>
<evidence type="ECO:0000313" key="3">
    <source>
        <dbReference type="Proteomes" id="UP000282837"/>
    </source>
</evidence>
<protein>
    <submittedName>
        <fullName evidence="2">Uncharacterized protein</fullName>
    </submittedName>
</protein>
<proteinExistence type="predicted"/>
<name>A0A437MWZ0_9SPHN</name>
<keyword evidence="3" id="KW-1185">Reference proteome</keyword>
<feature type="region of interest" description="Disordered" evidence="1">
    <location>
        <begin position="579"/>
        <end position="605"/>
    </location>
</feature>